<dbReference type="Gene3D" id="3.40.50.300">
    <property type="entry name" value="P-loop containing nucleotide triphosphate hydrolases"/>
    <property type="match status" value="1"/>
</dbReference>
<keyword evidence="4 8" id="KW-0547">Nucleotide-binding</keyword>
<evidence type="ECO:0000256" key="5">
    <source>
        <dbReference type="ARBA" id="ARBA00022840"/>
    </source>
</evidence>
<reference evidence="10" key="1">
    <citation type="journal article" date="2024" name="Int. J. Syst. Evol. Microbiol.">
        <title>Turicibacter faecis sp. nov., isolated from faeces of heart failure mouse model.</title>
        <authorList>
            <person name="Imamura Y."/>
            <person name="Motooka D."/>
            <person name="Nakajima Y."/>
            <person name="Ito S."/>
            <person name="Kitakaze M."/>
            <person name="Iida T."/>
            <person name="Nakamura S."/>
        </authorList>
    </citation>
    <scope>NUCLEOTIDE SEQUENCE</scope>
    <source>
        <strain evidence="10">TC023</strain>
    </source>
</reference>
<keyword evidence="7 8" id="KW-0472">Membrane</keyword>
<dbReference type="NCBIfam" id="NF010155">
    <property type="entry name" value="PRK13634.1"/>
    <property type="match status" value="1"/>
</dbReference>
<evidence type="ECO:0000313" key="10">
    <source>
        <dbReference type="EMBL" id="BEH91785.1"/>
    </source>
</evidence>
<dbReference type="SMART" id="SM00382">
    <property type="entry name" value="AAA"/>
    <property type="match status" value="1"/>
</dbReference>
<dbReference type="InterPro" id="IPR017871">
    <property type="entry name" value="ABC_transporter-like_CS"/>
</dbReference>
<dbReference type="RefSeq" id="WP_161832666.1">
    <property type="nucleotide sequence ID" value="NZ_AP028127.1"/>
</dbReference>
<dbReference type="InterPro" id="IPR027417">
    <property type="entry name" value="P-loop_NTPase"/>
</dbReference>
<evidence type="ECO:0000256" key="3">
    <source>
        <dbReference type="ARBA" id="ARBA00022475"/>
    </source>
</evidence>
<keyword evidence="3 8" id="KW-1003">Cell membrane</keyword>
<keyword evidence="2 8" id="KW-0813">Transport</keyword>
<dbReference type="PROSITE" id="PS50893">
    <property type="entry name" value="ABC_TRANSPORTER_2"/>
    <property type="match status" value="1"/>
</dbReference>
<dbReference type="InterPro" id="IPR003593">
    <property type="entry name" value="AAA+_ATPase"/>
</dbReference>
<dbReference type="PANTHER" id="PTHR43553:SF27">
    <property type="entry name" value="ENERGY-COUPLING FACTOR TRANSPORTER ATP-BINDING PROTEIN ECFA2"/>
    <property type="match status" value="1"/>
</dbReference>
<comment type="subcellular location">
    <subcellularLocation>
        <location evidence="1 8">Cell membrane</location>
        <topology evidence="1 8">Peripheral membrane protein</topology>
    </subcellularLocation>
</comment>
<dbReference type="Pfam" id="PF00005">
    <property type="entry name" value="ABC_tran"/>
    <property type="match status" value="1"/>
</dbReference>
<keyword evidence="6" id="KW-1278">Translocase</keyword>
<evidence type="ECO:0000256" key="7">
    <source>
        <dbReference type="ARBA" id="ARBA00023136"/>
    </source>
</evidence>
<dbReference type="InterPro" id="IPR030946">
    <property type="entry name" value="EcfA2"/>
</dbReference>
<dbReference type="EC" id="7.-.-.-" evidence="8"/>
<dbReference type="PROSITE" id="PS00211">
    <property type="entry name" value="ABC_TRANSPORTER_1"/>
    <property type="match status" value="1"/>
</dbReference>
<evidence type="ECO:0000256" key="6">
    <source>
        <dbReference type="ARBA" id="ARBA00022967"/>
    </source>
</evidence>
<evidence type="ECO:0000256" key="8">
    <source>
        <dbReference type="RuleBase" id="RU365104"/>
    </source>
</evidence>
<organism evidence="10 11">
    <name type="scientific">Turicibacter faecis</name>
    <dbReference type="NCBI Taxonomy" id="2963365"/>
    <lineage>
        <taxon>Bacteria</taxon>
        <taxon>Bacillati</taxon>
        <taxon>Bacillota</taxon>
        <taxon>Erysipelotrichia</taxon>
        <taxon>Erysipelotrichales</taxon>
        <taxon>Turicibacteraceae</taxon>
        <taxon>Turicibacter</taxon>
    </lineage>
</organism>
<dbReference type="SUPFAM" id="SSF52540">
    <property type="entry name" value="P-loop containing nucleoside triphosphate hydrolases"/>
    <property type="match status" value="1"/>
</dbReference>
<evidence type="ECO:0000259" key="9">
    <source>
        <dbReference type="PROSITE" id="PS50893"/>
    </source>
</evidence>
<comment type="function">
    <text evidence="8">ATP-binding (A) component of a common energy-coupling factor (ECF) ABC-transporter complex.</text>
</comment>
<evidence type="ECO:0000256" key="2">
    <source>
        <dbReference type="ARBA" id="ARBA00022448"/>
    </source>
</evidence>
<dbReference type="NCBIfam" id="TIGR04521">
    <property type="entry name" value="ECF_ATPase_2"/>
    <property type="match status" value="1"/>
</dbReference>
<dbReference type="InterPro" id="IPR003439">
    <property type="entry name" value="ABC_transporter-like_ATP-bd"/>
</dbReference>
<dbReference type="Proteomes" id="UP001432099">
    <property type="component" value="Chromosome"/>
</dbReference>
<dbReference type="CDD" id="cd03225">
    <property type="entry name" value="ABC_cobalt_CbiO_domain1"/>
    <property type="match status" value="1"/>
</dbReference>
<dbReference type="InterPro" id="IPR015856">
    <property type="entry name" value="ABC_transpr_CbiO/EcfA_su"/>
</dbReference>
<sequence length="287" mass="32356">MQIKFESVNHIYNANTPMERRALYNIEFDVPKGQFLAIIGHTGSGKSTLIQHMNGLLKPSSGNIKVGDKVIKSDDKNRDLREIRQHVGLVFQFPEYQLFEETIERDIIFGPMNYGVSEEEAIRRAHDVIQMVGLDIEMLGRSPFNLSGGQMRRVAIAGILAMDPDILVLDEPTAGLDPRGQFEIMEMFYKLNKEYGKTIVLVTHDMDLVAKYAEEVIVMNKGVLTIKGTPKNVFKQVDLLRTCGITLPIPSQNYYKLLERLNVDVDNLPLTEEEFIGQVESLLGGGE</sequence>
<proteinExistence type="inferred from homology"/>
<evidence type="ECO:0000256" key="4">
    <source>
        <dbReference type="ARBA" id="ARBA00022741"/>
    </source>
</evidence>
<dbReference type="GO" id="GO:0005524">
    <property type="term" value="F:ATP binding"/>
    <property type="evidence" value="ECO:0007669"/>
    <property type="project" value="UniProtKB-KW"/>
</dbReference>
<name>A0ABM8IP47_9FIRM</name>
<comment type="similarity">
    <text evidence="8">Belongs to the ABC transporter superfamily. Energy-coupling factor EcfA family.</text>
</comment>
<dbReference type="PANTHER" id="PTHR43553">
    <property type="entry name" value="HEAVY METAL TRANSPORTER"/>
    <property type="match status" value="1"/>
</dbReference>
<keyword evidence="5 8" id="KW-0067">ATP-binding</keyword>
<accession>A0ABM8IP47</accession>
<feature type="domain" description="ABC transporter" evidence="9">
    <location>
        <begin position="3"/>
        <end position="246"/>
    </location>
</feature>
<comment type="subunit">
    <text evidence="8">Forms a stable energy-coupling factor (ECF) transporter complex composed of 2 membrane-embedded substrate-binding proteins (S component), 2 ATP-binding proteins (A component) and 2 transmembrane proteins (T component).</text>
</comment>
<keyword evidence="11" id="KW-1185">Reference proteome</keyword>
<dbReference type="InterPro" id="IPR050095">
    <property type="entry name" value="ECF_ABC_transporter_ATP-bd"/>
</dbReference>
<evidence type="ECO:0000256" key="1">
    <source>
        <dbReference type="ARBA" id="ARBA00004202"/>
    </source>
</evidence>
<dbReference type="EMBL" id="AP028127">
    <property type="protein sequence ID" value="BEH91785.1"/>
    <property type="molecule type" value="Genomic_DNA"/>
</dbReference>
<protein>
    <recommendedName>
        <fullName evidence="8">Energy-coupling factor transporter ATP-binding protein EcfA2</fullName>
        <ecNumber evidence="8">7.-.-.-</ecNumber>
    </recommendedName>
</protein>
<gene>
    <name evidence="10" type="primary">ecfA2</name>
    <name evidence="10" type="ORF">T23_18870</name>
</gene>
<evidence type="ECO:0000313" key="11">
    <source>
        <dbReference type="Proteomes" id="UP001432099"/>
    </source>
</evidence>